<feature type="modified residue" description="Phosphohistidine; by HPr" evidence="7">
    <location>
        <position position="78"/>
    </location>
</feature>
<dbReference type="InterPro" id="IPR003188">
    <property type="entry name" value="PTS_IIA_lac/cel"/>
</dbReference>
<proteinExistence type="predicted"/>
<evidence type="ECO:0000313" key="9">
    <source>
        <dbReference type="Proteomes" id="UP000063781"/>
    </source>
</evidence>
<keyword evidence="3" id="KW-0808">Transferase</keyword>
<evidence type="ECO:0008006" key="10">
    <source>
        <dbReference type="Google" id="ProtNLM"/>
    </source>
</evidence>
<dbReference type="Gene3D" id="1.20.58.80">
    <property type="entry name" value="Phosphotransferase system, lactose/cellobiose-type IIA subunit"/>
    <property type="match status" value="1"/>
</dbReference>
<dbReference type="STRING" id="1514105.AOC36_08105"/>
<evidence type="ECO:0000313" key="8">
    <source>
        <dbReference type="EMBL" id="AMC93950.1"/>
    </source>
</evidence>
<evidence type="ECO:0000256" key="2">
    <source>
        <dbReference type="ARBA" id="ARBA00022597"/>
    </source>
</evidence>
<dbReference type="PANTHER" id="PTHR34382">
    <property type="entry name" value="PTS SYSTEM N,N'-DIACETYLCHITOBIOSE-SPECIFIC EIIA COMPONENT"/>
    <property type="match status" value="1"/>
</dbReference>
<evidence type="ECO:0000256" key="1">
    <source>
        <dbReference type="ARBA" id="ARBA00022448"/>
    </source>
</evidence>
<evidence type="ECO:0000256" key="5">
    <source>
        <dbReference type="PIRSR" id="PIRSR000699-1"/>
    </source>
</evidence>
<keyword evidence="1" id="KW-0813">Transport</keyword>
<comment type="cofactor">
    <cofactor evidence="6">
        <name>Mg(2+)</name>
        <dbReference type="ChEBI" id="CHEBI:18420"/>
    </cofactor>
    <text evidence="6">Binds 1 Mg(2+) ion per trimer.</text>
</comment>
<sequence length="113" mass="12953">MTLEKIQEIGMMMISKIGLAKSNYVESLSESREGNFERAKQLIQEADLLKIEAHTEHFGLIQLEASGNQLPFSLILMHAEDQLLTCEVFHKIALEHITLYTRIKKLEDVIIKD</sequence>
<evidence type="ECO:0000256" key="6">
    <source>
        <dbReference type="PIRSR" id="PIRSR000699-2"/>
    </source>
</evidence>
<feature type="binding site" evidence="6">
    <location>
        <position position="81"/>
    </location>
    <ligand>
        <name>Mg(2+)</name>
        <dbReference type="ChEBI" id="CHEBI:18420"/>
        <note>ligand shared between all trimeric partners</note>
    </ligand>
</feature>
<accession>A0A0X8H0W2</accession>
<dbReference type="RefSeq" id="WP_067633210.1">
    <property type="nucleotide sequence ID" value="NZ_CP013213.1"/>
</dbReference>
<dbReference type="GO" id="GO:0016740">
    <property type="term" value="F:transferase activity"/>
    <property type="evidence" value="ECO:0007669"/>
    <property type="project" value="UniProtKB-KW"/>
</dbReference>
<reference evidence="8 9" key="1">
    <citation type="submission" date="2015-10" db="EMBL/GenBank/DDBJ databases">
        <title>Erysipelothrix larvae sp. LV19 isolated from the larval gut of the rhinoceros beetle, Trypoxylus dichotomus.</title>
        <authorList>
            <person name="Lim S."/>
            <person name="Kim B.-C."/>
        </authorList>
    </citation>
    <scope>NUCLEOTIDE SEQUENCE [LARGE SCALE GENOMIC DNA]</scope>
    <source>
        <strain evidence="8 9">LV19</strain>
    </source>
</reference>
<dbReference type="SUPFAM" id="SSF46973">
    <property type="entry name" value="Enzyme IIa from lactose specific PTS, IIa-lac"/>
    <property type="match status" value="1"/>
</dbReference>
<dbReference type="PANTHER" id="PTHR34382:SF10">
    <property type="entry name" value="PTS SYSTEM OLIGO-BETA-MANNOSIDE-SPECIFIC EIIA COMPONENT"/>
    <property type="match status" value="1"/>
</dbReference>
<dbReference type="EMBL" id="CP013213">
    <property type="protein sequence ID" value="AMC93950.1"/>
    <property type="molecule type" value="Genomic_DNA"/>
</dbReference>
<dbReference type="KEGG" id="erl:AOC36_08105"/>
<dbReference type="GO" id="GO:0009401">
    <property type="term" value="P:phosphoenolpyruvate-dependent sugar phosphotransferase system"/>
    <property type="evidence" value="ECO:0007669"/>
    <property type="project" value="UniProtKB-KW"/>
</dbReference>
<name>A0A0X8H0W2_9FIRM</name>
<feature type="active site" description="Tele-phosphohistidine intermediate" evidence="5">
    <location>
        <position position="78"/>
    </location>
</feature>
<protein>
    <recommendedName>
        <fullName evidence="10">PTS cellobiose transporter subunit IIA</fullName>
    </recommendedName>
</protein>
<dbReference type="PROSITE" id="PS51095">
    <property type="entry name" value="PTS_EIIA_TYPE_3"/>
    <property type="match status" value="1"/>
</dbReference>
<dbReference type="OrthoDB" id="389577at2"/>
<keyword evidence="4" id="KW-0598">Phosphotransferase system</keyword>
<dbReference type="Proteomes" id="UP000063781">
    <property type="component" value="Chromosome"/>
</dbReference>
<evidence type="ECO:0000256" key="3">
    <source>
        <dbReference type="ARBA" id="ARBA00022679"/>
    </source>
</evidence>
<keyword evidence="6" id="KW-0460">Magnesium</keyword>
<keyword evidence="2" id="KW-0762">Sugar transport</keyword>
<keyword evidence="9" id="KW-1185">Reference proteome</keyword>
<dbReference type="GO" id="GO:0046872">
    <property type="term" value="F:metal ion binding"/>
    <property type="evidence" value="ECO:0007669"/>
    <property type="project" value="UniProtKB-KW"/>
</dbReference>
<keyword evidence="6" id="KW-0479">Metal-binding</keyword>
<dbReference type="Pfam" id="PF02255">
    <property type="entry name" value="PTS_IIA"/>
    <property type="match status" value="1"/>
</dbReference>
<organism evidence="8 9">
    <name type="scientific">Erysipelothrix larvae</name>
    <dbReference type="NCBI Taxonomy" id="1514105"/>
    <lineage>
        <taxon>Bacteria</taxon>
        <taxon>Bacillati</taxon>
        <taxon>Bacillota</taxon>
        <taxon>Erysipelotrichia</taxon>
        <taxon>Erysipelotrichales</taxon>
        <taxon>Erysipelotrichaceae</taxon>
        <taxon>Erysipelothrix</taxon>
    </lineage>
</organism>
<dbReference type="AlphaFoldDB" id="A0A0X8H0W2"/>
<dbReference type="InterPro" id="IPR036542">
    <property type="entry name" value="PTS_IIA_lac/cel_sf"/>
</dbReference>
<dbReference type="PIRSF" id="PIRSF000699">
    <property type="entry name" value="PTS_IILac_III"/>
    <property type="match status" value="1"/>
</dbReference>
<evidence type="ECO:0000256" key="7">
    <source>
        <dbReference type="PROSITE-ProRule" id="PRU00418"/>
    </source>
</evidence>
<gene>
    <name evidence="8" type="ORF">AOC36_08105</name>
</gene>
<evidence type="ECO:0000256" key="4">
    <source>
        <dbReference type="ARBA" id="ARBA00022683"/>
    </source>
</evidence>